<dbReference type="OMA" id="DVYPFDE"/>
<evidence type="ECO:0008006" key="9">
    <source>
        <dbReference type="Google" id="ProtNLM"/>
    </source>
</evidence>
<reference evidence="7" key="1">
    <citation type="submission" date="2021-01" db="EMBL/GenBank/DDBJ databases">
        <authorList>
            <consortium name="Genoscope - CEA"/>
            <person name="William W."/>
        </authorList>
    </citation>
    <scope>NUCLEOTIDE SEQUENCE</scope>
</reference>
<feature type="coiled-coil region" evidence="6">
    <location>
        <begin position="138"/>
        <end position="183"/>
    </location>
</feature>
<name>A0A8S1MGL2_PARPR</name>
<keyword evidence="3" id="KW-0240">DNA-directed RNA polymerase</keyword>
<evidence type="ECO:0000256" key="4">
    <source>
        <dbReference type="ARBA" id="ARBA00023163"/>
    </source>
</evidence>
<dbReference type="GO" id="GO:0003677">
    <property type="term" value="F:DNA binding"/>
    <property type="evidence" value="ECO:0007669"/>
    <property type="project" value="InterPro"/>
</dbReference>
<sequence length="383" mass="44775">MEVSLNFTEEPNPVVIGCPQGFPNYSNIQILTKNGEDVSEPQTRKVIKLSNDQMTWIGRQNHTQSNNFIGIHQGNTISLHPVLIQATLQQQIHKQNKQQQSRNSALEDGLTYFEQRKMVAEEMGTNKSRRKMRQMETNKVEEENIVQAESIKEKFNQKQQEIQEQLEVEKEIHQMEEAAIKEELLPEFVKGNVPVFQIYNVRSIVSEEDMELLDTSKLQVFVSTKKEDTLHHYHPQVIQIASGLIFDNKTKLTILKYLEYLNILFKFQFKQVFTNKNAQNIAHELGIYNHKLVTPILEKFYQATPGQGENIFNFSRSNFLKDKYICYIIVLHLFIHKFQFDIIPLAKHLKLDIKKLIMYCKECGCTVTKNNEKQIAKLKQFKQ</sequence>
<gene>
    <name evidence="7" type="ORF">PPRIM_AZ9-3.1.T0600176</name>
</gene>
<keyword evidence="4" id="KW-0804">Transcription</keyword>
<dbReference type="PANTHER" id="PTHR14440">
    <property type="entry name" value="DNA-DIRECTED RNA POLYMERASE I SUBUNIT RPA49"/>
    <property type="match status" value="1"/>
</dbReference>
<comment type="caution">
    <text evidence="7">The sequence shown here is derived from an EMBL/GenBank/DDBJ whole genome shotgun (WGS) entry which is preliminary data.</text>
</comment>
<dbReference type="Pfam" id="PF06870">
    <property type="entry name" value="RNA_pol_I_A49"/>
    <property type="match status" value="1"/>
</dbReference>
<comment type="subcellular location">
    <subcellularLocation>
        <location evidence="1">Nucleus</location>
        <location evidence="1">Nucleolus</location>
    </subcellularLocation>
</comment>
<dbReference type="InterPro" id="IPR009668">
    <property type="entry name" value="RNA_pol-assoc_fac_A49-like"/>
</dbReference>
<dbReference type="GO" id="GO:0000428">
    <property type="term" value="C:DNA-directed RNA polymerase complex"/>
    <property type="evidence" value="ECO:0007669"/>
    <property type="project" value="UniProtKB-KW"/>
</dbReference>
<protein>
    <recommendedName>
        <fullName evidence="9">DNA-directed RNA polymerase I subunit RPA49</fullName>
    </recommendedName>
</protein>
<evidence type="ECO:0000256" key="6">
    <source>
        <dbReference type="SAM" id="Coils"/>
    </source>
</evidence>
<dbReference type="GO" id="GO:0005730">
    <property type="term" value="C:nucleolus"/>
    <property type="evidence" value="ECO:0007669"/>
    <property type="project" value="UniProtKB-SubCell"/>
</dbReference>
<keyword evidence="6" id="KW-0175">Coiled coil</keyword>
<evidence type="ECO:0000313" key="7">
    <source>
        <dbReference type="EMBL" id="CAD8078639.1"/>
    </source>
</evidence>
<evidence type="ECO:0000256" key="2">
    <source>
        <dbReference type="ARBA" id="ARBA00009430"/>
    </source>
</evidence>
<accession>A0A8S1MGL2</accession>
<dbReference type="Proteomes" id="UP000688137">
    <property type="component" value="Unassembled WGS sequence"/>
</dbReference>
<comment type="similarity">
    <text evidence="2">Belongs to the eukaryotic RPA49/POLR1E RNA polymerase subunit family.</text>
</comment>
<dbReference type="AlphaFoldDB" id="A0A8S1MGL2"/>
<dbReference type="GO" id="GO:0006351">
    <property type="term" value="P:DNA-templated transcription"/>
    <property type="evidence" value="ECO:0007669"/>
    <property type="project" value="InterPro"/>
</dbReference>
<proteinExistence type="inferred from homology"/>
<evidence type="ECO:0000313" key="8">
    <source>
        <dbReference type="Proteomes" id="UP000688137"/>
    </source>
</evidence>
<evidence type="ECO:0000256" key="5">
    <source>
        <dbReference type="ARBA" id="ARBA00023242"/>
    </source>
</evidence>
<dbReference type="EMBL" id="CAJJDM010000061">
    <property type="protein sequence ID" value="CAD8078639.1"/>
    <property type="molecule type" value="Genomic_DNA"/>
</dbReference>
<keyword evidence="8" id="KW-1185">Reference proteome</keyword>
<keyword evidence="5" id="KW-0539">Nucleus</keyword>
<organism evidence="7 8">
    <name type="scientific">Paramecium primaurelia</name>
    <dbReference type="NCBI Taxonomy" id="5886"/>
    <lineage>
        <taxon>Eukaryota</taxon>
        <taxon>Sar</taxon>
        <taxon>Alveolata</taxon>
        <taxon>Ciliophora</taxon>
        <taxon>Intramacronucleata</taxon>
        <taxon>Oligohymenophorea</taxon>
        <taxon>Peniculida</taxon>
        <taxon>Parameciidae</taxon>
        <taxon>Paramecium</taxon>
    </lineage>
</organism>
<evidence type="ECO:0000256" key="1">
    <source>
        <dbReference type="ARBA" id="ARBA00004604"/>
    </source>
</evidence>
<evidence type="ECO:0000256" key="3">
    <source>
        <dbReference type="ARBA" id="ARBA00022478"/>
    </source>
</evidence>